<keyword evidence="8" id="KW-1185">Reference proteome</keyword>
<comment type="subcellular location">
    <subcellularLocation>
        <location evidence="5">Nucleus</location>
        <location evidence="5">Nucleolus</location>
    </subcellularLocation>
    <subcellularLocation>
        <location evidence="5">Nucleus</location>
        <location evidence="5">Nucleoplasm</location>
    </subcellularLocation>
</comment>
<proteinExistence type="inferred from homology"/>
<evidence type="ECO:0000256" key="2">
    <source>
        <dbReference type="ARBA" id="ARBA00018339"/>
    </source>
</evidence>
<evidence type="ECO:0000256" key="1">
    <source>
        <dbReference type="ARBA" id="ARBA00008838"/>
    </source>
</evidence>
<dbReference type="EMBL" id="DF849315">
    <property type="protein sequence ID" value="GAT56622.1"/>
    <property type="molecule type" value="Genomic_DNA"/>
</dbReference>
<dbReference type="Proteomes" id="UP000815677">
    <property type="component" value="Unassembled WGS sequence"/>
</dbReference>
<evidence type="ECO:0000313" key="8">
    <source>
        <dbReference type="Proteomes" id="UP000815677"/>
    </source>
</evidence>
<reference evidence="7" key="1">
    <citation type="submission" date="2014-09" db="EMBL/GenBank/DDBJ databases">
        <title>Genome sequence of the luminous mushroom Mycena chlorophos for searching fungal bioluminescence genes.</title>
        <authorList>
            <person name="Tanaka Y."/>
            <person name="Kasuga D."/>
            <person name="Oba Y."/>
            <person name="Hase S."/>
            <person name="Sato K."/>
            <person name="Oba Y."/>
            <person name="Sakakibara Y."/>
        </authorList>
    </citation>
    <scope>NUCLEOTIDE SEQUENCE</scope>
</reference>
<feature type="region of interest" description="Disordered" evidence="6">
    <location>
        <begin position="186"/>
        <end position="205"/>
    </location>
</feature>
<dbReference type="Pfam" id="PF07767">
    <property type="entry name" value="Nop53"/>
    <property type="match status" value="1"/>
</dbReference>
<evidence type="ECO:0000256" key="3">
    <source>
        <dbReference type="ARBA" id="ARBA00022517"/>
    </source>
</evidence>
<feature type="region of interest" description="Disordered" evidence="6">
    <location>
        <begin position="1"/>
        <end position="38"/>
    </location>
</feature>
<evidence type="ECO:0000256" key="4">
    <source>
        <dbReference type="ARBA" id="ARBA00023242"/>
    </source>
</evidence>
<dbReference type="PIRSF" id="PIRSF017302">
    <property type="entry name" value="Gltscr2"/>
    <property type="match status" value="1"/>
</dbReference>
<evidence type="ECO:0000313" key="7">
    <source>
        <dbReference type="EMBL" id="GAT56622.1"/>
    </source>
</evidence>
<evidence type="ECO:0000256" key="5">
    <source>
        <dbReference type="PIRNR" id="PIRNR017302"/>
    </source>
</evidence>
<feature type="compositionally biased region" description="Basic residues" evidence="6">
    <location>
        <begin position="28"/>
        <end position="37"/>
    </location>
</feature>
<comment type="similarity">
    <text evidence="1 5">Belongs to the NOP53 family.</text>
</comment>
<feature type="compositionally biased region" description="Low complexity" evidence="6">
    <location>
        <begin position="1"/>
        <end position="18"/>
    </location>
</feature>
<dbReference type="PANTHER" id="PTHR14211:SF7">
    <property type="entry name" value="RIBOSOME BIOGENESIS PROTEIN NOP53"/>
    <property type="match status" value="1"/>
</dbReference>
<comment type="function">
    <text evidence="5">May play a role in ribosome biogenesis.</text>
</comment>
<dbReference type="InterPro" id="IPR011687">
    <property type="entry name" value="Nop53/GLTSCR2"/>
</dbReference>
<evidence type="ECO:0000256" key="6">
    <source>
        <dbReference type="SAM" id="MobiDB-lite"/>
    </source>
</evidence>
<dbReference type="PANTHER" id="PTHR14211">
    <property type="entry name" value="GLIOMA SUPPRESSOR CANDIDATE REGION GENE 2"/>
    <property type="match status" value="1"/>
</dbReference>
<protein>
    <recommendedName>
        <fullName evidence="2 5">Ribosome biogenesis protein NOP53</fullName>
    </recommendedName>
</protein>
<accession>A0ABQ0M066</accession>
<feature type="region of interest" description="Disordered" evidence="6">
    <location>
        <begin position="255"/>
        <end position="305"/>
    </location>
</feature>
<gene>
    <name evidence="7" type="ORF">MCHLO_13251</name>
</gene>
<feature type="region of interest" description="Disordered" evidence="6">
    <location>
        <begin position="110"/>
        <end position="156"/>
    </location>
</feature>
<feature type="compositionally biased region" description="Acidic residues" evidence="6">
    <location>
        <begin position="279"/>
        <end position="290"/>
    </location>
</feature>
<name>A0ABQ0M066_MYCCL</name>
<organism evidence="7 8">
    <name type="scientific">Mycena chlorophos</name>
    <name type="common">Agaric fungus</name>
    <name type="synonym">Agaricus chlorophos</name>
    <dbReference type="NCBI Taxonomy" id="658473"/>
    <lineage>
        <taxon>Eukaryota</taxon>
        <taxon>Fungi</taxon>
        <taxon>Dikarya</taxon>
        <taxon>Basidiomycota</taxon>
        <taxon>Agaricomycotina</taxon>
        <taxon>Agaricomycetes</taxon>
        <taxon>Agaricomycetidae</taxon>
        <taxon>Agaricales</taxon>
        <taxon>Marasmiineae</taxon>
        <taxon>Mycenaceae</taxon>
        <taxon>Mycena</taxon>
    </lineage>
</organism>
<keyword evidence="4 5" id="KW-0539">Nucleus</keyword>
<keyword evidence="3 5" id="KW-0690">Ribosome biogenesis</keyword>
<sequence length="448" mass="50477">MPSSASPSKPPQKSSRSSIGAPAQHNQPSRKGKKAWRKNVDIQAVEAGMEELRTEERTTGTYLHKQDDSQLFVVDVKGDEKIRHIVPKFKATDLTSTRILKERSAVPAVFSRPSTATKKRKANLTAEEKDRLLRISKRPRKGPFNSVVDPTEFGSGSASMELSAAVRQSGSYDAWAQEEPVEVKDGLETVQPKKIKPPQHSHPRDAIEVPAIVAPHAGTSYNPPAIAHTELLHTAVEIEEKREAEAIKLGEEKAKFDRARETAVESEPGGRPGMLVPDIIDDEDEDEETEVIPKQMPQRKTKAQRNKAARLLAEKRALADKARRKRELAIVHDIRQLRKSANETRASREQQQILRKAAVQAKLKTGLAGKKLGKHRVPVGEVDVQLGEDLSETLRELKPEGNLFRDRFTSLQQRALIEPRVPVLPKRRKHRMVEYEKHAWKRFDREQQ</sequence>